<keyword evidence="2" id="KW-1185">Reference proteome</keyword>
<dbReference type="Proteomes" id="UP001139179">
    <property type="component" value="Unassembled WGS sequence"/>
</dbReference>
<reference evidence="1" key="1">
    <citation type="submission" date="2022-05" db="EMBL/GenBank/DDBJ databases">
        <title>Comparative Genomics of Spacecraft Associated Microbes.</title>
        <authorList>
            <person name="Tran M.T."/>
            <person name="Wright A."/>
            <person name="Seuylemezian A."/>
            <person name="Eisen J."/>
            <person name="Coil D."/>
        </authorList>
    </citation>
    <scope>NUCLEOTIDE SEQUENCE</scope>
    <source>
        <strain evidence="1">214.1.1</strain>
    </source>
</reference>
<sequence>MPLSSADKIQLLKDILQNQATEQYMTIDEADQIEQLLSHLSVDASLQPAVQQTLQQIQQLHEKNTEPFQQNDVEQWLTNLSVD</sequence>
<dbReference type="RefSeq" id="WP_251223746.1">
    <property type="nucleotide sequence ID" value="NZ_JAMBOL010000011.1"/>
</dbReference>
<accession>A0A9X2DRB0</accession>
<organism evidence="1 2">
    <name type="scientific">Halalkalibacter oceani</name>
    <dbReference type="NCBI Taxonomy" id="1653776"/>
    <lineage>
        <taxon>Bacteria</taxon>
        <taxon>Bacillati</taxon>
        <taxon>Bacillota</taxon>
        <taxon>Bacilli</taxon>
        <taxon>Bacillales</taxon>
        <taxon>Bacillaceae</taxon>
        <taxon>Halalkalibacter</taxon>
    </lineage>
</organism>
<protein>
    <submittedName>
        <fullName evidence="1">YtzH-like family protein</fullName>
    </submittedName>
</protein>
<dbReference type="Pfam" id="PF14165">
    <property type="entry name" value="YtzH"/>
    <property type="match status" value="1"/>
</dbReference>
<dbReference type="EMBL" id="JAMBOL010000011">
    <property type="protein sequence ID" value="MCM3714977.1"/>
    <property type="molecule type" value="Genomic_DNA"/>
</dbReference>
<dbReference type="InterPro" id="IPR025547">
    <property type="entry name" value="YtzH"/>
</dbReference>
<name>A0A9X2DRB0_9BACI</name>
<evidence type="ECO:0000313" key="2">
    <source>
        <dbReference type="Proteomes" id="UP001139179"/>
    </source>
</evidence>
<dbReference type="AlphaFoldDB" id="A0A9X2DRB0"/>
<proteinExistence type="predicted"/>
<comment type="caution">
    <text evidence="1">The sequence shown here is derived from an EMBL/GenBank/DDBJ whole genome shotgun (WGS) entry which is preliminary data.</text>
</comment>
<evidence type="ECO:0000313" key="1">
    <source>
        <dbReference type="EMBL" id="MCM3714977.1"/>
    </source>
</evidence>
<gene>
    <name evidence="1" type="ORF">M3202_12885</name>
</gene>